<evidence type="ECO:0000313" key="3">
    <source>
        <dbReference type="Proteomes" id="UP001519287"/>
    </source>
</evidence>
<reference evidence="2 3" key="1">
    <citation type="submission" date="2021-03" db="EMBL/GenBank/DDBJ databases">
        <title>Genomic Encyclopedia of Type Strains, Phase IV (KMG-IV): sequencing the most valuable type-strain genomes for metagenomic binning, comparative biology and taxonomic classification.</title>
        <authorList>
            <person name="Goeker M."/>
        </authorList>
    </citation>
    <scope>NUCLEOTIDE SEQUENCE [LARGE SCALE GENOMIC DNA]</scope>
    <source>
        <strain evidence="2 3">DSM 26048</strain>
    </source>
</reference>
<dbReference type="Gene3D" id="2.20.110.10">
    <property type="entry name" value="Histone H3 K4-specific methyltransferase SET7/9 N-terminal domain"/>
    <property type="match status" value="2"/>
</dbReference>
<keyword evidence="1" id="KW-0677">Repeat</keyword>
<accession>A0ABS4IPR7</accession>
<proteinExistence type="predicted"/>
<name>A0ABS4IPR7_9BACL</name>
<dbReference type="SMART" id="SM00698">
    <property type="entry name" value="MORN"/>
    <property type="match status" value="4"/>
</dbReference>
<protein>
    <recommendedName>
        <fullName evidence="4">MORN repeat-containing protein</fullName>
    </recommendedName>
</protein>
<evidence type="ECO:0000256" key="1">
    <source>
        <dbReference type="ARBA" id="ARBA00022737"/>
    </source>
</evidence>
<dbReference type="PANTHER" id="PTHR23084:SF263">
    <property type="entry name" value="MORN REPEAT-CONTAINING PROTEIN 1"/>
    <property type="match status" value="1"/>
</dbReference>
<evidence type="ECO:0000313" key="2">
    <source>
        <dbReference type="EMBL" id="MBP1989558.1"/>
    </source>
</evidence>
<comment type="caution">
    <text evidence="2">The sequence shown here is derived from an EMBL/GenBank/DDBJ whole genome shotgun (WGS) entry which is preliminary data.</text>
</comment>
<dbReference type="SUPFAM" id="SSF82185">
    <property type="entry name" value="Histone H3 K4-specific methyltransferase SET7/9 N-terminal domain"/>
    <property type="match status" value="1"/>
</dbReference>
<dbReference type="InterPro" id="IPR003409">
    <property type="entry name" value="MORN"/>
</dbReference>
<keyword evidence="3" id="KW-1185">Reference proteome</keyword>
<dbReference type="EMBL" id="JAGGLB010000003">
    <property type="protein sequence ID" value="MBP1989558.1"/>
    <property type="molecule type" value="Genomic_DNA"/>
</dbReference>
<organism evidence="2 3">
    <name type="scientific">Paenibacillus eucommiae</name>
    <dbReference type="NCBI Taxonomy" id="1355755"/>
    <lineage>
        <taxon>Bacteria</taxon>
        <taxon>Bacillati</taxon>
        <taxon>Bacillota</taxon>
        <taxon>Bacilli</taxon>
        <taxon>Bacillales</taxon>
        <taxon>Paenibacillaceae</taxon>
        <taxon>Paenibacillus</taxon>
    </lineage>
</organism>
<dbReference type="Pfam" id="PF02493">
    <property type="entry name" value="MORN"/>
    <property type="match status" value="4"/>
</dbReference>
<gene>
    <name evidence="2" type="ORF">J2Z66_001156</name>
</gene>
<evidence type="ECO:0008006" key="4">
    <source>
        <dbReference type="Google" id="ProtNLM"/>
    </source>
</evidence>
<sequence>MNFKAFEKEMPDIYILADDADRALSFDLGIALGHLKEIGRLLIKKILMNEQVKLIHTEPLLNLQAILNIEILPEHLVSTLKQLEFIDTRESAMLLESSKVNQLMINIYDLTSWYIKTYINDQFSPPPLLLRPQITTLHSLSNAENETNDRKSITHIEDKIVEGIWVDGNEDEYYIELEANETYKGQISNGMKSGKGVYRWSDGTKYEGQWYKDSEYGFGIKEYANGDCYRGEWKEGLFHGKGTYEWNDGTKFEGNWQDNLEHGYGVKTYSDGSIQKGFWTLGELIYTEDQLREGKVTIFQLHKGGRTSSP</sequence>
<dbReference type="PANTHER" id="PTHR23084">
    <property type="entry name" value="PHOSPHATIDYLINOSITOL-4-PHOSPHATE 5-KINASE RELATED"/>
    <property type="match status" value="1"/>
</dbReference>
<dbReference type="Proteomes" id="UP001519287">
    <property type="component" value="Unassembled WGS sequence"/>
</dbReference>
<dbReference type="RefSeq" id="WP_209970395.1">
    <property type="nucleotide sequence ID" value="NZ_JAGGLB010000003.1"/>
</dbReference>